<proteinExistence type="predicted"/>
<dbReference type="Proteomes" id="UP000516437">
    <property type="component" value="Chromosome 5"/>
</dbReference>
<reference evidence="2 4" key="2">
    <citation type="journal article" date="2019" name="Plant Biotechnol. J.">
        <title>The red bayberry genome and genetic basis of sex determination.</title>
        <authorList>
            <person name="Jia H.M."/>
            <person name="Jia H.J."/>
            <person name="Cai Q.L."/>
            <person name="Wang Y."/>
            <person name="Zhao H.B."/>
            <person name="Yang W.F."/>
            <person name="Wang G.Y."/>
            <person name="Li Y.H."/>
            <person name="Zhan D.L."/>
            <person name="Shen Y.T."/>
            <person name="Niu Q.F."/>
            <person name="Chang L."/>
            <person name="Qiu J."/>
            <person name="Zhao L."/>
            <person name="Xie H.B."/>
            <person name="Fu W.Y."/>
            <person name="Jin J."/>
            <person name="Li X.W."/>
            <person name="Jiao Y."/>
            <person name="Zhou C.C."/>
            <person name="Tu T."/>
            <person name="Chai C.Y."/>
            <person name="Gao J.L."/>
            <person name="Fan L.J."/>
            <person name="van de Weg E."/>
            <person name="Wang J.Y."/>
            <person name="Gao Z.S."/>
        </authorList>
    </citation>
    <scope>NUCLEOTIDE SEQUENCE [LARGE SCALE GENOMIC DNA]</scope>
    <source>
        <tissue evidence="2">Leaves</tissue>
    </source>
</reference>
<feature type="domain" description="Amidase" evidence="1">
    <location>
        <begin position="2"/>
        <end position="93"/>
    </location>
</feature>
<organism evidence="2 4">
    <name type="scientific">Morella rubra</name>
    <name type="common">Chinese bayberry</name>
    <dbReference type="NCBI Taxonomy" id="262757"/>
    <lineage>
        <taxon>Eukaryota</taxon>
        <taxon>Viridiplantae</taxon>
        <taxon>Streptophyta</taxon>
        <taxon>Embryophyta</taxon>
        <taxon>Tracheophyta</taxon>
        <taxon>Spermatophyta</taxon>
        <taxon>Magnoliopsida</taxon>
        <taxon>eudicotyledons</taxon>
        <taxon>Gunneridae</taxon>
        <taxon>Pentapetalae</taxon>
        <taxon>rosids</taxon>
        <taxon>fabids</taxon>
        <taxon>Fagales</taxon>
        <taxon>Myricaceae</taxon>
        <taxon>Morella</taxon>
    </lineage>
</organism>
<dbReference type="EMBL" id="RXIC02000023">
    <property type="protein sequence ID" value="KAB1213242.1"/>
    <property type="molecule type" value="Genomic_DNA"/>
</dbReference>
<dbReference type="GO" id="GO:0016740">
    <property type="term" value="F:transferase activity"/>
    <property type="evidence" value="ECO:0007669"/>
    <property type="project" value="UniProtKB-KW"/>
</dbReference>
<reference evidence="2" key="3">
    <citation type="submission" date="2019-09" db="EMBL/GenBank/DDBJ databases">
        <authorList>
            <person name="Gao Z."/>
        </authorList>
    </citation>
    <scope>NUCLEOTIDE SEQUENCE</scope>
    <source>
        <tissue evidence="2">Leaves</tissue>
    </source>
</reference>
<comment type="caution">
    <text evidence="2">The sequence shown here is derived from an EMBL/GenBank/DDBJ whole genome shotgun (WGS) entry which is preliminary data.</text>
</comment>
<protein>
    <submittedName>
        <fullName evidence="2">Glutamyl-tRNA(Gln) amidotransferase subunit A, chloroplastic/mitochondrial</fullName>
    </submittedName>
</protein>
<evidence type="ECO:0000259" key="1">
    <source>
        <dbReference type="Pfam" id="PF01425"/>
    </source>
</evidence>
<gene>
    <name evidence="3" type="ORF">CJ030_MR2G012894</name>
    <name evidence="2" type="ORF">CJ030_MR5G009663</name>
</gene>
<dbReference type="Gene3D" id="3.90.1300.10">
    <property type="entry name" value="Amidase signature (AS) domain"/>
    <property type="match status" value="1"/>
</dbReference>
<dbReference type="SUPFAM" id="SSF75304">
    <property type="entry name" value="Amidase signature (AS) enzymes"/>
    <property type="match status" value="1"/>
</dbReference>
<sequence length="94" mass="10220">MAYASSLDVIGYFGSSVADTGILLRVIFGHDRLDMTSSKREVPDFASQFASINLLDSKPWKGLRVCLIRQTLDDGVDSGVVSLIRGAVSQLEEL</sequence>
<keyword evidence="2" id="KW-0808">Transferase</keyword>
<dbReference type="Proteomes" id="UP000516437">
    <property type="component" value="Chromosome 2"/>
</dbReference>
<evidence type="ECO:0000313" key="4">
    <source>
        <dbReference type="Proteomes" id="UP000516437"/>
    </source>
</evidence>
<accession>A0A6A1VJX7</accession>
<dbReference type="EMBL" id="RXIC02000020">
    <property type="protein sequence ID" value="KAB1223797.1"/>
    <property type="molecule type" value="Genomic_DNA"/>
</dbReference>
<keyword evidence="4" id="KW-1185">Reference proteome</keyword>
<dbReference type="GO" id="GO:0050567">
    <property type="term" value="F:glutaminyl-tRNA synthase (glutamine-hydrolyzing) activity"/>
    <property type="evidence" value="ECO:0007669"/>
    <property type="project" value="TreeGrafter"/>
</dbReference>
<dbReference type="InterPro" id="IPR023631">
    <property type="entry name" value="Amidase_dom"/>
</dbReference>
<dbReference type="OrthoDB" id="421993at2759"/>
<dbReference type="InterPro" id="IPR036928">
    <property type="entry name" value="AS_sf"/>
</dbReference>
<evidence type="ECO:0000313" key="2">
    <source>
        <dbReference type="EMBL" id="KAB1213242.1"/>
    </source>
</evidence>
<evidence type="ECO:0000313" key="3">
    <source>
        <dbReference type="EMBL" id="KAB1223797.1"/>
    </source>
</evidence>
<name>A0A6A1VJX7_9ROSI</name>
<reference evidence="2" key="1">
    <citation type="submission" date="2018-07" db="EMBL/GenBank/DDBJ databases">
        <authorList>
            <person name="Gao Z.-S."/>
            <person name="Jia H.-M."/>
            <person name="Jia H.-J."/>
            <person name="Cai Q.-L."/>
            <person name="Wang Y."/>
            <person name="Zhao H.-B."/>
        </authorList>
    </citation>
    <scope>NUCLEOTIDE SEQUENCE</scope>
    <source>
        <tissue evidence="2">Leaves</tissue>
    </source>
</reference>
<dbReference type="InterPro" id="IPR000120">
    <property type="entry name" value="Amidase"/>
</dbReference>
<dbReference type="AlphaFoldDB" id="A0A6A1VJX7"/>
<dbReference type="PANTHER" id="PTHR11895">
    <property type="entry name" value="TRANSAMIDASE"/>
    <property type="match status" value="1"/>
</dbReference>
<dbReference type="PANTHER" id="PTHR11895:SF7">
    <property type="entry name" value="GLUTAMYL-TRNA(GLN) AMIDOTRANSFERASE SUBUNIT A, MITOCHONDRIAL"/>
    <property type="match status" value="1"/>
</dbReference>
<dbReference type="Pfam" id="PF01425">
    <property type="entry name" value="Amidase"/>
    <property type="match status" value="1"/>
</dbReference>